<name>A0AC61N441_9FIRM</name>
<reference evidence="1" key="1">
    <citation type="submission" date="2021-01" db="EMBL/GenBank/DDBJ databases">
        <title>Complete genome sequence of Clostridiales bacterium R-7.</title>
        <authorList>
            <person name="Mahoney-Kurpe S.C."/>
            <person name="Palevich N."/>
            <person name="Koike S."/>
            <person name="Moon C.D."/>
            <person name="Attwood G.T."/>
        </authorList>
    </citation>
    <scope>NUCLEOTIDE SEQUENCE</scope>
    <source>
        <strain evidence="1">R-7</strain>
    </source>
</reference>
<dbReference type="Proteomes" id="UP000682782">
    <property type="component" value="Chromosome"/>
</dbReference>
<dbReference type="EMBL" id="CP068393">
    <property type="protein sequence ID" value="QUC67845.1"/>
    <property type="molecule type" value="Genomic_DNA"/>
</dbReference>
<evidence type="ECO:0000313" key="2">
    <source>
        <dbReference type="Proteomes" id="UP000682782"/>
    </source>
</evidence>
<evidence type="ECO:0000313" key="1">
    <source>
        <dbReference type="EMBL" id="QUC67845.1"/>
    </source>
</evidence>
<sequence>MNDYLLIASVLKPQGVRGECKLRSYAADIERFHQWNTLYLKKDDSYIPVALRTVRIRDGFVYAHLDGSDTADAAEKFRGCDLYVNRAGAAPVEEDAELIADLIGCEARDENGEVIGVLTDVLQYGTVDTWVFQSGKTTLMAPALKAVFPEVDAEKKTILVIRDRLEEVAVRS</sequence>
<proteinExistence type="predicted"/>
<organism evidence="1 2">
    <name type="scientific">Aristaeella hokkaidonensis</name>
    <dbReference type="NCBI Taxonomy" id="3046382"/>
    <lineage>
        <taxon>Bacteria</taxon>
        <taxon>Bacillati</taxon>
        <taxon>Bacillota</taxon>
        <taxon>Clostridia</taxon>
        <taxon>Eubacteriales</taxon>
        <taxon>Aristaeellaceae</taxon>
        <taxon>Aristaeella</taxon>
    </lineage>
</organism>
<accession>A0AC61N441</accession>
<keyword evidence="2" id="KW-1185">Reference proteome</keyword>
<gene>
    <name evidence="1" type="primary">rimM</name>
    <name evidence="1" type="ORF">JYE49_03855</name>
</gene>
<protein>
    <submittedName>
        <fullName evidence="1">16S rRNA processing protein RimM</fullName>
    </submittedName>
</protein>